<dbReference type="GO" id="GO:0090307">
    <property type="term" value="P:mitotic spindle assembly"/>
    <property type="evidence" value="ECO:0007669"/>
    <property type="project" value="TreeGrafter"/>
</dbReference>
<dbReference type="GO" id="GO:0071539">
    <property type="term" value="P:protein localization to centrosome"/>
    <property type="evidence" value="ECO:0007669"/>
    <property type="project" value="InterPro"/>
</dbReference>
<accession>A0A3B3D6E5</accession>
<dbReference type="InterPro" id="IPR057662">
    <property type="entry name" value="CEP192_Aurora-A_bind"/>
</dbReference>
<dbReference type="Pfam" id="PF25763">
    <property type="entry name" value="Aurora-A_bind_CEP192"/>
    <property type="match status" value="1"/>
</dbReference>
<dbReference type="Ensembl" id="ENSOMET00000007257.1">
    <property type="protein sequence ID" value="ENSOMEP00000025384.1"/>
    <property type="gene ID" value="ENSOMEG00000006615.1"/>
</dbReference>
<feature type="region of interest" description="Disordered" evidence="1">
    <location>
        <begin position="950"/>
        <end position="1155"/>
    </location>
</feature>
<organism evidence="4 5">
    <name type="scientific">Oryzias melastigma</name>
    <name type="common">Marine medaka</name>
    <dbReference type="NCBI Taxonomy" id="30732"/>
    <lineage>
        <taxon>Eukaryota</taxon>
        <taxon>Metazoa</taxon>
        <taxon>Chordata</taxon>
        <taxon>Craniata</taxon>
        <taxon>Vertebrata</taxon>
        <taxon>Euteleostomi</taxon>
        <taxon>Actinopterygii</taxon>
        <taxon>Neopterygii</taxon>
        <taxon>Teleostei</taxon>
        <taxon>Neoteleostei</taxon>
        <taxon>Acanthomorphata</taxon>
        <taxon>Ovalentaria</taxon>
        <taxon>Atherinomorphae</taxon>
        <taxon>Beloniformes</taxon>
        <taxon>Adrianichthyidae</taxon>
        <taxon>Oryziinae</taxon>
        <taxon>Oryzias</taxon>
    </lineage>
</organism>
<name>A0A3B3D6E5_ORYME</name>
<dbReference type="GO" id="GO:0051298">
    <property type="term" value="P:centrosome duplication"/>
    <property type="evidence" value="ECO:0007669"/>
    <property type="project" value="InterPro"/>
</dbReference>
<dbReference type="InterPro" id="IPR054085">
    <property type="entry name" value="Cep192-like_D1"/>
</dbReference>
<feature type="compositionally biased region" description="Polar residues" evidence="1">
    <location>
        <begin position="1204"/>
        <end position="1213"/>
    </location>
</feature>
<dbReference type="GO" id="GO:0005814">
    <property type="term" value="C:centriole"/>
    <property type="evidence" value="ECO:0007669"/>
    <property type="project" value="TreeGrafter"/>
</dbReference>
<protein>
    <recommendedName>
        <fullName evidence="6">Centrosomal protein 192</fullName>
    </recommendedName>
</protein>
<evidence type="ECO:0000259" key="2">
    <source>
        <dbReference type="Pfam" id="PF22060"/>
    </source>
</evidence>
<evidence type="ECO:0000313" key="5">
    <source>
        <dbReference type="Proteomes" id="UP000261560"/>
    </source>
</evidence>
<proteinExistence type="predicted"/>
<dbReference type="GO" id="GO:0005737">
    <property type="term" value="C:cytoplasm"/>
    <property type="evidence" value="ECO:0007669"/>
    <property type="project" value="TreeGrafter"/>
</dbReference>
<dbReference type="InterPro" id="IPR057665">
    <property type="entry name" value="CEP192_PLK4_bind"/>
</dbReference>
<keyword evidence="5" id="KW-1185">Reference proteome</keyword>
<dbReference type="Proteomes" id="UP000261560">
    <property type="component" value="Unplaced"/>
</dbReference>
<feature type="compositionally biased region" description="Acidic residues" evidence="1">
    <location>
        <begin position="482"/>
        <end position="491"/>
    </location>
</feature>
<feature type="compositionally biased region" description="Low complexity" evidence="1">
    <location>
        <begin position="1036"/>
        <end position="1069"/>
    </location>
</feature>
<dbReference type="PaxDb" id="30732-ENSOMEP00000025411"/>
<dbReference type="PANTHER" id="PTHR16029:SF11">
    <property type="entry name" value="CENTROSOMAL PROTEIN OF 192 KDA"/>
    <property type="match status" value="1"/>
</dbReference>
<dbReference type="GO" id="GO:0090222">
    <property type="term" value="P:centrosome-templated microtubule nucleation"/>
    <property type="evidence" value="ECO:0007669"/>
    <property type="project" value="InterPro"/>
</dbReference>
<dbReference type="Pfam" id="PF22064">
    <property type="entry name" value="Cep192_D2"/>
    <property type="match status" value="1"/>
</dbReference>
<evidence type="ECO:0000313" key="4">
    <source>
        <dbReference type="Ensembl" id="ENSOMEP00000025411.1"/>
    </source>
</evidence>
<dbReference type="GO" id="GO:0000242">
    <property type="term" value="C:pericentriolar material"/>
    <property type="evidence" value="ECO:0007669"/>
    <property type="project" value="TreeGrafter"/>
</dbReference>
<feature type="region of interest" description="Disordered" evidence="1">
    <location>
        <begin position="1184"/>
        <end position="1238"/>
    </location>
</feature>
<feature type="region of interest" description="Disordered" evidence="1">
    <location>
        <begin position="446"/>
        <end position="469"/>
    </location>
</feature>
<feature type="region of interest" description="Disordered" evidence="1">
    <location>
        <begin position="481"/>
        <end position="532"/>
    </location>
</feature>
<feature type="compositionally biased region" description="Acidic residues" evidence="1">
    <location>
        <begin position="295"/>
        <end position="304"/>
    </location>
</feature>
<sequence length="1787" mass="190848">MADGLYRLDDETFPGFLAQSLDGSGGRPTLGNVSLGTGPGLPVAASTVAKVRAGCGNRGEEELSFLEGRELQDAGSHSSMEDQPKFTLSFKDDLDTAADFLAAHRLSDVLLKVSLDETASKRSMLGLGPTQAGGVSGWPTELRTDLSTGLLTMTQFGQRDAAETKAASVVDDPVQSEGVDSDRFSSNSSFLANEKLMSVDSLSSNATDDDDLNNLPEDELEVYFNQLVPLSMQRGRVEGQEIPVAGRAGAAHESDSSSVEAEQYRHPFVDGHDQEDFQMPNVRLAATGMDSCPASDEDTDDDDEQKSPRRSSSSRPRLLPSTSRQLVGESHRPSFRPGLEGGSSDEEASSGRAAPSPSAIEHRRSAEGQVINPPITGNGGGGDGSSGSEESGNDGGVSTVPLSGVQTTYDAFRGLGIVGSSPAGGHENSVLNNPLRHAQMGDRVGPVGTGEASSSGGSERRSVSVSMTHRQEALVLTRDLGDFEEDGVDEPDGARASLGLRGGPCGVPVETAATASDGASEDDGAPPSTSLEPKYFSQSFLEEQDESDECWSHCPDDLELEFQQGANVTHDIVYKNEDGQWVTDLAYYSCFKEEVDGKKLENSELFQSEDFLPASDALEKIGKDEEEFEKEHQFMQEEQIAPVSSNSSFQGDSSWRIPPTSHIHMRASQVSSDFQQTDESYLRLSLGQFFGQRSEAMGCLGSADVDDVKRPSFGYIITSPEKREPFALISTSELRSADGSPHSDTADRTLNPDELDNTLNAHKERISLQDAAEPAEQEVLPALPEDGRGSGAEPSPGNQSYASPGSESSPLTLSISTIASAIANASVSTDPSQLAAMILDLTKRNRTKCLAPSAGSSSDDRSAAQQILSEADHRTFLETLQGSICVGDMTGFDIEKYLKKANVSASSDSSDAQTTLDLSVWAECLSSSQKNHQGPSDTKPADRKKRIEATYSPSSVYTEPANPKRSIGPPVSLRHSPSKQSYPGDLRTCGSAGPTLMENVENKRTFSGAPDQRDTSLPETSPNWRKGELGLSFPKSSPRSTQQTSSSSSVSPEEKPAATSASTAPPQTSAEEHGTSPARKPPADPAKGLSEQDMEESQCNFRPSTSPLTHSSPSQTSIPSADSLASPSAKRGPADRRAELSPQSVFSSPSLSRLTYVSVNDSTVIPSPEKKKNNSTMVLSTTIIRSSPTPPVEPEAQPDLNPPGLNNIQPQHSKSLDPLPAQQYRGAEPPRSGSALSCTRSQSECNHRRGADGSTGCRNHQHLPDVNAGQLTKVDSGYCSNLNIQQSSSSGAALNFQQWPASACADGLGLPHSHSAEGLHYVPIPSFKPQFPGMAELSHKADLQSLLSGHSLFSSQLPQHFLRAGAFPVGPTGNPLYSVPSTGIQSSDVMMRGGPPSSTVHVTAGSAVPQCQQEMGMMGKPCSQFRREPPVASSLEELRGQVVVPEELRFPHACCVGIAAQTSLSLFNPSERWQQVSITVVSLAIDGEKVDSLPYQCMMVKNKTIIAPKTTEEQKVLFVPPRAGVYQSVLRVCSWPVSADMELAARANIFAQSVVLLAEAQNPMIEVETSETGGLDFGDLPGGSAKSLPLRLLNRTRATVPIRLVISANATAWRCFSFSKHPLTTASEPAPGPASPLPAPSVMNHVMHASYRENHDSFMVWVHFNSPQKYTSSSADLGPAQEYAARVDIEVDSPGPSHVIRSVTLKARSGTARVHAPKDLQVRCAGFSQFLEQRYLGLICSKAKLSKLSKNSLFKWTVNVFIMNIKLKTVSSKLLCFGLFSSLPATS</sequence>
<evidence type="ECO:0000259" key="3">
    <source>
        <dbReference type="Pfam" id="PF22064"/>
    </source>
</evidence>
<evidence type="ECO:0000256" key="1">
    <source>
        <dbReference type="SAM" id="MobiDB-lite"/>
    </source>
</evidence>
<feature type="compositionally biased region" description="Low complexity" evidence="1">
    <location>
        <begin position="1140"/>
        <end position="1152"/>
    </location>
</feature>
<reference evidence="4" key="1">
    <citation type="submission" date="2025-05" db="UniProtKB">
        <authorList>
            <consortium name="Ensembl"/>
        </authorList>
    </citation>
    <scope>IDENTIFICATION</scope>
</reference>
<dbReference type="Ensembl" id="ENSOMET00000007188.1">
    <property type="protein sequence ID" value="ENSOMEP00000025411.1"/>
    <property type="gene ID" value="ENSOMEG00000006615.1"/>
</dbReference>
<dbReference type="STRING" id="30732.ENSOMEP00000025411"/>
<evidence type="ECO:0008006" key="6">
    <source>
        <dbReference type="Google" id="ProtNLM"/>
    </source>
</evidence>
<feature type="compositionally biased region" description="Low complexity" evidence="1">
    <location>
        <begin position="1103"/>
        <end position="1117"/>
    </location>
</feature>
<dbReference type="InterPro" id="IPR039103">
    <property type="entry name" value="Spd-2/CEP192"/>
</dbReference>
<dbReference type="CDD" id="cd21856">
    <property type="entry name" value="Plk4BD_Cep192"/>
    <property type="match status" value="1"/>
</dbReference>
<dbReference type="GO" id="GO:0019901">
    <property type="term" value="F:protein kinase binding"/>
    <property type="evidence" value="ECO:0007669"/>
    <property type="project" value="TreeGrafter"/>
</dbReference>
<dbReference type="GeneTree" id="ENSGT00510000048187"/>
<feature type="region of interest" description="Disordered" evidence="1">
    <location>
        <begin position="288"/>
        <end position="402"/>
    </location>
</feature>
<feature type="domain" description="Cep192-like" evidence="2">
    <location>
        <begin position="1440"/>
        <end position="1560"/>
    </location>
</feature>
<feature type="compositionally biased region" description="Polar residues" evidence="1">
    <location>
        <begin position="796"/>
        <end position="810"/>
    </location>
</feature>
<feature type="compositionally biased region" description="Low complexity" evidence="1">
    <location>
        <begin position="310"/>
        <end position="324"/>
    </location>
</feature>
<feature type="domain" description="Cep192-like" evidence="3">
    <location>
        <begin position="1562"/>
        <end position="1712"/>
    </location>
</feature>
<feature type="compositionally biased region" description="Low complexity" evidence="1">
    <location>
        <begin position="350"/>
        <end position="359"/>
    </location>
</feature>
<dbReference type="InterPro" id="IPR054086">
    <property type="entry name" value="Cep192-like_D2"/>
</dbReference>
<feature type="region of interest" description="Disordered" evidence="1">
    <location>
        <begin position="782"/>
        <end position="810"/>
    </location>
</feature>
<dbReference type="PANTHER" id="PTHR16029">
    <property type="entry name" value="CENTROSOMAL PROTEIN OF 192 KDA"/>
    <property type="match status" value="1"/>
</dbReference>
<dbReference type="Pfam" id="PF22060">
    <property type="entry name" value="Cep192_D1"/>
    <property type="match status" value="1"/>
</dbReference>
<feature type="region of interest" description="Disordered" evidence="1">
    <location>
        <begin position="732"/>
        <end position="755"/>
    </location>
</feature>